<dbReference type="SMART" id="SM00382">
    <property type="entry name" value="AAA"/>
    <property type="match status" value="2"/>
</dbReference>
<dbReference type="Pfam" id="PF03028">
    <property type="entry name" value="Dynein_heavy"/>
    <property type="match status" value="1"/>
</dbReference>
<evidence type="ECO:0000256" key="1">
    <source>
        <dbReference type="ARBA" id="ARBA00004430"/>
    </source>
</evidence>
<dbReference type="GO" id="GO:0008569">
    <property type="term" value="F:minus-end-directed microtubule motor activity"/>
    <property type="evidence" value="ECO:0007669"/>
    <property type="project" value="InterPro"/>
</dbReference>
<keyword evidence="13" id="KW-0966">Cell projection</keyword>
<proteinExistence type="inferred from homology"/>
<dbReference type="Gene3D" id="6.10.140.1060">
    <property type="match status" value="1"/>
</dbReference>
<dbReference type="VEuPathDB" id="ToxoDB:TGME49_500072"/>
<dbReference type="Proteomes" id="UP000557509">
    <property type="component" value="Unassembled WGS sequence"/>
</dbReference>
<dbReference type="InterPro" id="IPR024317">
    <property type="entry name" value="Dynein_heavy_chain_D4_dom"/>
</dbReference>
<keyword evidence="12" id="KW-0206">Cytoskeleton</keyword>
<keyword evidence="8" id="KW-0243">Dynein</keyword>
<dbReference type="FunFam" id="1.20.920.20:FF:000001">
    <property type="entry name" value="dynein heavy chain 2, axonemal"/>
    <property type="match status" value="1"/>
</dbReference>
<feature type="region of interest" description="Disordered" evidence="16">
    <location>
        <begin position="3317"/>
        <end position="3508"/>
    </location>
</feature>
<evidence type="ECO:0000256" key="2">
    <source>
        <dbReference type="ARBA" id="ARBA00008887"/>
    </source>
</evidence>
<evidence type="ECO:0000256" key="11">
    <source>
        <dbReference type="ARBA" id="ARBA00023175"/>
    </source>
</evidence>
<evidence type="ECO:0000256" key="4">
    <source>
        <dbReference type="ARBA" id="ARBA00022701"/>
    </source>
</evidence>
<dbReference type="SUPFAM" id="SSF81296">
    <property type="entry name" value="E set domains"/>
    <property type="match status" value="2"/>
</dbReference>
<dbReference type="Pfam" id="PF12781">
    <property type="entry name" value="AAA_9"/>
    <property type="match status" value="1"/>
</dbReference>
<dbReference type="GO" id="GO:0045505">
    <property type="term" value="F:dynein intermediate chain binding"/>
    <property type="evidence" value="ECO:0007669"/>
    <property type="project" value="InterPro"/>
</dbReference>
<keyword evidence="6" id="KW-0547">Nucleotide-binding</keyword>
<feature type="compositionally biased region" description="Low complexity" evidence="16">
    <location>
        <begin position="3462"/>
        <end position="3477"/>
    </location>
</feature>
<dbReference type="FunFam" id="3.10.490.20:FF:000009">
    <property type="entry name" value="Dynein heavy chain 4"/>
    <property type="match status" value="1"/>
</dbReference>
<dbReference type="Pfam" id="PF17857">
    <property type="entry name" value="AAA_lid_1"/>
    <property type="match status" value="1"/>
</dbReference>
<dbReference type="GO" id="GO:0005930">
    <property type="term" value="C:axoneme"/>
    <property type="evidence" value="ECO:0007669"/>
    <property type="project" value="UniProtKB-SubCell"/>
</dbReference>
<dbReference type="InterPro" id="IPR013602">
    <property type="entry name" value="Dynein_heavy_linker"/>
</dbReference>
<feature type="compositionally biased region" description="Low complexity" evidence="16">
    <location>
        <begin position="3406"/>
        <end position="3416"/>
    </location>
</feature>
<dbReference type="PROSITE" id="PS50194">
    <property type="entry name" value="FILAMIN_REPEAT"/>
    <property type="match status" value="1"/>
</dbReference>
<reference evidence="18 19" key="1">
    <citation type="submission" date="2020-03" db="EMBL/GenBank/DDBJ databases">
        <title>Genome sequence of Toxoplasma gondii RH-88 strain.</title>
        <authorList>
            <person name="Lorenzi H.A."/>
            <person name="Venepally P."/>
            <person name="Rozenberg A."/>
            <person name="Sibley D."/>
        </authorList>
    </citation>
    <scope>NUCLEOTIDE SEQUENCE [LARGE SCALE GENOMIC DNA]</scope>
    <source>
        <strain evidence="18 19">RH-88</strain>
    </source>
</reference>
<dbReference type="SMART" id="SM00557">
    <property type="entry name" value="IG_FLMN"/>
    <property type="match status" value="1"/>
</dbReference>
<evidence type="ECO:0000256" key="8">
    <source>
        <dbReference type="ARBA" id="ARBA00023017"/>
    </source>
</evidence>
<name>A0A7J6K3X9_TOXGO</name>
<dbReference type="InterPro" id="IPR004273">
    <property type="entry name" value="Dynein_heavy_D6_P-loop"/>
</dbReference>
<dbReference type="FunFam" id="1.20.140.100:FF:000001">
    <property type="entry name" value="dynein heavy chain 17, axonemal"/>
    <property type="match status" value="1"/>
</dbReference>
<feature type="domain" description="AAA+ ATPase" evidence="17">
    <location>
        <begin position="2032"/>
        <end position="2179"/>
    </location>
</feature>
<evidence type="ECO:0000256" key="14">
    <source>
        <dbReference type="PROSITE-ProRule" id="PRU00087"/>
    </source>
</evidence>
<dbReference type="Pfam" id="PF00630">
    <property type="entry name" value="Filamin"/>
    <property type="match status" value="1"/>
</dbReference>
<dbReference type="InterPro" id="IPR042222">
    <property type="entry name" value="Dynein_2_N"/>
</dbReference>
<feature type="compositionally biased region" description="Acidic residues" evidence="16">
    <location>
        <begin position="3342"/>
        <end position="3356"/>
    </location>
</feature>
<dbReference type="Pfam" id="PF24681">
    <property type="entry name" value="Kelch_KLHDC2_KLHL20_DRC7"/>
    <property type="match status" value="2"/>
</dbReference>
<comment type="subcellular location">
    <subcellularLocation>
        <location evidence="1">Cytoplasm</location>
        <location evidence="1">Cytoskeleton</location>
        <location evidence="1">Cilium axoneme</location>
    </subcellularLocation>
</comment>
<dbReference type="InterPro" id="IPR042228">
    <property type="entry name" value="Dynein_linker_3"/>
</dbReference>
<evidence type="ECO:0000256" key="15">
    <source>
        <dbReference type="SAM" id="Coils"/>
    </source>
</evidence>
<dbReference type="Pfam" id="PF08393">
    <property type="entry name" value="DHC_N2"/>
    <property type="match status" value="1"/>
</dbReference>
<organism evidence="18 19">
    <name type="scientific">Toxoplasma gondii</name>
    <dbReference type="NCBI Taxonomy" id="5811"/>
    <lineage>
        <taxon>Eukaryota</taxon>
        <taxon>Sar</taxon>
        <taxon>Alveolata</taxon>
        <taxon>Apicomplexa</taxon>
        <taxon>Conoidasida</taxon>
        <taxon>Coccidia</taxon>
        <taxon>Eucoccidiorida</taxon>
        <taxon>Eimeriorina</taxon>
        <taxon>Sarcocystidae</taxon>
        <taxon>Toxoplasma</taxon>
    </lineage>
</organism>
<dbReference type="InterPro" id="IPR024743">
    <property type="entry name" value="Dynein_HC_stalk"/>
</dbReference>
<evidence type="ECO:0000313" key="18">
    <source>
        <dbReference type="EMBL" id="KAF4641141.1"/>
    </source>
</evidence>
<evidence type="ECO:0000256" key="5">
    <source>
        <dbReference type="ARBA" id="ARBA00022737"/>
    </source>
</evidence>
<comment type="similarity">
    <text evidence="2">Belongs to the dynein heavy chain family.</text>
</comment>
<dbReference type="Pfam" id="PF18199">
    <property type="entry name" value="Dynein_C"/>
    <property type="match status" value="1"/>
</dbReference>
<dbReference type="InterPro" id="IPR035699">
    <property type="entry name" value="AAA_6"/>
</dbReference>
<keyword evidence="4" id="KW-0493">Microtubule</keyword>
<keyword evidence="3" id="KW-0963">Cytoplasm</keyword>
<dbReference type="Pfam" id="PF12777">
    <property type="entry name" value="MT"/>
    <property type="match status" value="1"/>
</dbReference>
<dbReference type="Pfam" id="PF01833">
    <property type="entry name" value="TIG"/>
    <property type="match status" value="1"/>
</dbReference>
<dbReference type="Gene3D" id="1.20.920.20">
    <property type="match status" value="1"/>
</dbReference>
<evidence type="ECO:0000313" key="19">
    <source>
        <dbReference type="Proteomes" id="UP000557509"/>
    </source>
</evidence>
<dbReference type="Gene3D" id="3.20.180.20">
    <property type="entry name" value="Dynein heavy chain, N-terminal domain 2"/>
    <property type="match status" value="1"/>
</dbReference>
<feature type="repeat" description="Filamin" evidence="14">
    <location>
        <begin position="545"/>
        <end position="658"/>
    </location>
</feature>
<dbReference type="InterPro" id="IPR003593">
    <property type="entry name" value="AAA+_ATPase"/>
</dbReference>
<feature type="compositionally biased region" description="Basic and acidic residues" evidence="16">
    <location>
        <begin position="3322"/>
        <end position="3341"/>
    </location>
</feature>
<dbReference type="InterPro" id="IPR017868">
    <property type="entry name" value="Filamin/ABP280_repeat-like"/>
</dbReference>
<dbReference type="Pfam" id="PF17852">
    <property type="entry name" value="Dynein_AAA_lid"/>
    <property type="match status" value="1"/>
</dbReference>
<keyword evidence="5" id="KW-0677">Repeat</keyword>
<dbReference type="GO" id="GO:0005524">
    <property type="term" value="F:ATP binding"/>
    <property type="evidence" value="ECO:0007669"/>
    <property type="project" value="UniProtKB-KW"/>
</dbReference>
<dbReference type="InterPro" id="IPR042219">
    <property type="entry name" value="AAA_lid_11_sf"/>
</dbReference>
<dbReference type="GO" id="GO:0005874">
    <property type="term" value="C:microtubule"/>
    <property type="evidence" value="ECO:0007669"/>
    <property type="project" value="UniProtKB-KW"/>
</dbReference>
<feature type="coiled-coil region" evidence="15">
    <location>
        <begin position="2858"/>
        <end position="2927"/>
    </location>
</feature>
<feature type="coiled-coil region" evidence="15">
    <location>
        <begin position="1136"/>
        <end position="1163"/>
    </location>
</feature>
<evidence type="ECO:0000256" key="7">
    <source>
        <dbReference type="ARBA" id="ARBA00022840"/>
    </source>
</evidence>
<dbReference type="Pfam" id="PF12780">
    <property type="entry name" value="AAA_8"/>
    <property type="match status" value="1"/>
</dbReference>
<dbReference type="SUPFAM" id="SSF52540">
    <property type="entry name" value="P-loop containing nucleoside triphosphate hydrolases"/>
    <property type="match status" value="4"/>
</dbReference>
<dbReference type="PANTHER" id="PTHR45703:SF8">
    <property type="entry name" value="DYNEINS HEAVY CHAIN"/>
    <property type="match status" value="1"/>
</dbReference>
<dbReference type="Gene3D" id="3.40.50.300">
    <property type="entry name" value="P-loop containing nucleotide triphosphate hydrolases"/>
    <property type="match status" value="5"/>
</dbReference>
<dbReference type="InterPro" id="IPR041228">
    <property type="entry name" value="Dynein_C"/>
</dbReference>
<protein>
    <submittedName>
        <fullName evidence="18">Dynein heavy chain family protein</fullName>
    </submittedName>
</protein>
<dbReference type="InterPro" id="IPR035706">
    <property type="entry name" value="AAA_9"/>
</dbReference>
<dbReference type="Pfam" id="PF12775">
    <property type="entry name" value="AAA_7"/>
    <property type="match status" value="1"/>
</dbReference>
<dbReference type="PANTHER" id="PTHR45703">
    <property type="entry name" value="DYNEIN HEAVY CHAIN"/>
    <property type="match status" value="1"/>
</dbReference>
<feature type="region of interest" description="Disordered" evidence="16">
    <location>
        <begin position="372"/>
        <end position="393"/>
    </location>
</feature>
<keyword evidence="10" id="KW-0969">Cilium</keyword>
<feature type="domain" description="AAA+ ATPase" evidence="17">
    <location>
        <begin position="1431"/>
        <end position="1569"/>
    </location>
</feature>
<keyword evidence="9 15" id="KW-0175">Coiled coil</keyword>
<evidence type="ECO:0000256" key="6">
    <source>
        <dbReference type="ARBA" id="ARBA00022741"/>
    </source>
</evidence>
<gene>
    <name evidence="18" type="ORF">TGRH88_069500</name>
</gene>
<dbReference type="Gene3D" id="2.120.10.80">
    <property type="entry name" value="Kelch-type beta propeller"/>
    <property type="match status" value="2"/>
</dbReference>
<dbReference type="FunFam" id="3.40.50.300:FF:000049">
    <property type="entry name" value="Dynein, axonemal, heavy chain 5"/>
    <property type="match status" value="1"/>
</dbReference>
<dbReference type="InterPro" id="IPR026983">
    <property type="entry name" value="DHC"/>
</dbReference>
<dbReference type="FunFam" id="3.40.50.300:FF:000738">
    <property type="entry name" value="Dynein heavy chain axonemal"/>
    <property type="match status" value="1"/>
</dbReference>
<evidence type="ECO:0000256" key="13">
    <source>
        <dbReference type="ARBA" id="ARBA00023273"/>
    </source>
</evidence>
<dbReference type="InterPro" id="IPR001298">
    <property type="entry name" value="Filamin/ABP280_rpt"/>
</dbReference>
<dbReference type="FunFam" id="1.10.8.720:FF:000002">
    <property type="entry name" value="Dynein heavy chain 9, axonemal"/>
    <property type="match status" value="1"/>
</dbReference>
<evidence type="ECO:0000256" key="10">
    <source>
        <dbReference type="ARBA" id="ARBA00023069"/>
    </source>
</evidence>
<dbReference type="Gene3D" id="1.20.58.1120">
    <property type="match status" value="1"/>
</dbReference>
<dbReference type="Gene3D" id="1.10.8.720">
    <property type="entry name" value="Region D6 of dynein motor"/>
    <property type="match status" value="1"/>
</dbReference>
<keyword evidence="19" id="KW-1185">Reference proteome</keyword>
<dbReference type="InterPro" id="IPR041658">
    <property type="entry name" value="AAA_lid_11"/>
</dbReference>
<dbReference type="SUPFAM" id="SSF117281">
    <property type="entry name" value="Kelch motif"/>
    <property type="match status" value="2"/>
</dbReference>
<dbReference type="InterPro" id="IPR027417">
    <property type="entry name" value="P-loop_NTPase"/>
</dbReference>
<evidence type="ECO:0000256" key="9">
    <source>
        <dbReference type="ARBA" id="ARBA00023054"/>
    </source>
</evidence>
<dbReference type="GO" id="GO:0007018">
    <property type="term" value="P:microtubule-based movement"/>
    <property type="evidence" value="ECO:0007669"/>
    <property type="project" value="InterPro"/>
</dbReference>
<dbReference type="FunFam" id="3.40.50.300:FF:001275">
    <property type="entry name" value="Dynein heavy chain, putative"/>
    <property type="match status" value="1"/>
</dbReference>
<dbReference type="Gene3D" id="1.10.472.130">
    <property type="match status" value="1"/>
</dbReference>
<dbReference type="InterPro" id="IPR015915">
    <property type="entry name" value="Kelch-typ_b-propeller"/>
</dbReference>
<evidence type="ECO:0000259" key="17">
    <source>
        <dbReference type="SMART" id="SM00382"/>
    </source>
</evidence>
<dbReference type="GO" id="GO:0051959">
    <property type="term" value="F:dynein light intermediate chain binding"/>
    <property type="evidence" value="ECO:0007669"/>
    <property type="project" value="InterPro"/>
</dbReference>
<dbReference type="Gene3D" id="3.10.490.20">
    <property type="match status" value="1"/>
</dbReference>
<dbReference type="GO" id="GO:0030286">
    <property type="term" value="C:dynein complex"/>
    <property type="evidence" value="ECO:0007669"/>
    <property type="project" value="UniProtKB-KW"/>
</dbReference>
<dbReference type="InterPro" id="IPR002909">
    <property type="entry name" value="IPT_dom"/>
</dbReference>
<feature type="compositionally biased region" description="Low complexity" evidence="16">
    <location>
        <begin position="3428"/>
        <end position="3439"/>
    </location>
</feature>
<keyword evidence="7" id="KW-0067">ATP-binding</keyword>
<dbReference type="InterPro" id="IPR014756">
    <property type="entry name" value="Ig_E-set"/>
</dbReference>
<dbReference type="FunFam" id="3.40.50.300:FF:002141">
    <property type="entry name" value="Dynein heavy chain"/>
    <property type="match status" value="1"/>
</dbReference>
<dbReference type="InterPro" id="IPR013783">
    <property type="entry name" value="Ig-like_fold"/>
</dbReference>
<comment type="caution">
    <text evidence="18">The sequence shown here is derived from an EMBL/GenBank/DDBJ whole genome shotgun (WGS) entry which is preliminary data.</text>
</comment>
<dbReference type="Gene3D" id="1.10.287.2620">
    <property type="match status" value="1"/>
</dbReference>
<dbReference type="Pfam" id="PF12774">
    <property type="entry name" value="AAA_6"/>
    <property type="match status" value="1"/>
</dbReference>
<evidence type="ECO:0000256" key="12">
    <source>
        <dbReference type="ARBA" id="ARBA00023212"/>
    </source>
</evidence>
<dbReference type="FunFam" id="1.10.8.710:FF:000002">
    <property type="entry name" value="dynein heavy chain 17, axonemal"/>
    <property type="match status" value="1"/>
</dbReference>
<dbReference type="Pfam" id="PF18198">
    <property type="entry name" value="AAA_lid_11"/>
    <property type="match status" value="1"/>
</dbReference>
<dbReference type="InterPro" id="IPR043157">
    <property type="entry name" value="Dynein_AAA1S"/>
</dbReference>
<dbReference type="Gene3D" id="1.10.8.710">
    <property type="match status" value="1"/>
</dbReference>
<dbReference type="InterPro" id="IPR043160">
    <property type="entry name" value="Dynein_C_barrel"/>
</dbReference>
<sequence>MPQPYLWTKLEQRGDAKVSGRSGHTLTATAAGLVLFGGVDGRLDCNENPAPNNDVYLLNINRTTATWRELRIPLAQRPPPRAMHSCTALSSNLLFFFGGCSSASPFVCKNDTWTLDVSTQTFKRIVCKGEETEDGEQLPESRLNIGNNKKPDAANSAMANLLPNLNLTGASPEREDFLGYMSQLVAMEDLPTDSEGVSTETSASLPPPRCSHTASLWRSEGKSKIVVFGGHGGYRYTRKALNDVWILDLTDLAWTEVRYTGNAPAPRCGHCSTVKENQLFVFGGWNSESQFNDLFAFDLLACDWSDMDLPWRGSLPRWNCGFQLVEAIPDWKVFVFGGSASESDSSQKRCECRLMNDVGVLTLGGAKHWNTPALEEARKPPRKSTAPSELERKTSFASVHVDAGEAARQVPRAREHAAMAYDAEESLLVLFGGWVDDWLDDLWTLNVSSVVGPPYAVTSIRPNLGPVTGSTLVSVLGAGFTEGSITVRFQSQEHHVDVPAEFVSSTEVTARTACVKGGIGSRPCEVRVKIGARDFTTTQTTFHYYKNTEAKDCLAFGPGLLPDGSTASPTMFVIQARNGSGENRTSGSDVFKVVVTHRPRDNPEQPVQLAVDIHDQDNGQYFVEYHAKSPGDTTVEVAFVDEGKAPEPLRGSPFSASFVERARSRANDMAGPLVSSYISRTIGDMEDFHTKTEAGVQTVVKNDDVKTLLAVRHHIAEMEKQKDHFLLQRETVHAVLSYLETHGASVETNVRALKSAANKYNALERLVKKREKEIQGSSNAEALRTRKRIAEFEQTVKETQSTMNALDFYFFQRGIHTATESMDQVEERVTAYTATVNELETLASSFGFVEELVPAKTAIAGILDELANVRCFWEFTRKSLQTFDELLETPWGEVDALNVEQDVKRLQKGLKDLKIDRKCDAYLGLHETLKRWLVFLPLVAELRDGAMRERHWAELLRVVHAQSTEISNEMPLKTIEQLQLWSFQGPVEEITDRAKQEAVMEKTLQMLEATWSEVPFDLERHKDTDVVLLNTTEENFEMLEEHLVHCQNMITSRFFATFETAVMSWQKTLSNISEVTQLLREVQRSWTFLENLFLFSEEVKKELPEQAARFVHIDASVKALLDLGRKHPTIRDFCATENILAKLEDAEKELSVCEKALNEFMDSKRQTFPRFYFVSSVDLLDILSNGNSPSKVMPHMAKIFQAIQTFHLEGGGDSERPAAVGMASCVGKESVEFPDALRLTGNVEHYLHDCITSMQRALLFYIKKSLKDRFTKPSREEWILSDPVAQVALLVDMAVWVLAVESAFSQLEQGDAQALQQALSVHISELTSTIKMVQGDLTPAMRQRLMCLITVDTHGRDVLSRLIEEGAASQDAFQWQSQLKYHWREDENTMRVDITDASFVYGYEYLGNGSRLVVTPLTDRIYVTAAQALHLCMGCAPAGPAGTGKTETTKDLASALGKACYVFNCSDQMDYQSMGNIFKGLAASGAWGCFDEFNRLVPAVLSVCSVQFKAVVDAIKARVERFTLQGDEVALDPTCGVFITMNPGYLGRSELPEGLKTLFRPITVMVPDLELICENMLMAEGFVEAKVLARKFTRLYALCRDLLSKAAHYDWGLRAIKSVLVVAGSFKRAEPNLPEQALLMRALRDTNIAKIVADDLKIFSGLLADLFPGVDPPRLRDMDFEAVVAATCVEAGLTAHPEFVLKIVQLQELLRIRHCVFVMGPAGSGKSSVWKSLARAQDQVGVKTTWVDINPKAVTPNELYGYVKLSTREWKDGLLSKTMRTLGQIQDISPKWIVLDGDLDANWIESMNSVMDDNKILTLASNERIPLRPHMRMLFEIRDLNFATPATVSRAGILFISDIAGHQWRCYAQSWIQRMRWSDEVKTQLQKLFDKYCPATLAYVDRSCKRSIPVVGVSLVASLCAMLESSLGDDPQALEYVFVFCCIWACGGCLDEQDGIDYRRQFSHWWRNAWKTIKFPSKGTVFDYFVDQAKLELWEQRMPDAEFDAEKPVADLTVPTPETVAMLHFMRALVNLHSPVMVTGVAGCGKTQLCKALLRTLDKESYVSAVINFNFYTDSALLQTLLEQPLEKKAGRQFGPPGKLRLVYFLDDLNMPQLDPYNTQTAIALLRQHLDYQHWYDRTKMQLKDISNTQCLACLNPTAGSFTVNPRLQRHFWTLSTPLPEQTSLFSIYNTILAKVFAAKNFRKAVQEHLSLVVKATLSLHGEVVQAFRKTAVNFHYEFNMRHLSCVFQSLLAATPQLFQEPEKLVILWLHECERTYRDRLVTEADCAKFDSLLADLSKKMFGSFNLGKFFQAKNRETLIFCHFAKGFQDSSYDRVGSMAELSRLLQEALIEYNDLNPVMDLVLFEDAMNHVCRITRIINNSGHALLVGIGGSGKQSLAKLSAFISSCMTFQVTISSKYDVKELKNDLRFLYSRAGLKDEGVLFLFNESQITDEHFLVYINDILASGDIADLYDPEDKDQVLNSIRPAVKAAGLPESKDSLWEFFISRIKKNLHMALCFSPVGDNIRNCARKFPAIVNCTTINWFRPWPPEALLSVSAKFLAPLPLGEDEVQKAVVEFMPYAFYSVNEAAQEYLANEKRYAYITPKTFIESIKLYGSMLQENIDSLKSKRDRLSSGLRKLIDTREKVSALEDDLKEKTIVVEEKKAAADAFAERVGEEKAKVTAESEKANLEAQTCADIQRNVSEQRSSCEEDLARAIPLVQQAEAALNTLNKKDFQEAKSLNKPPPGVEDITTAVMHLLAGVDPNIEVDKQGKLRDKSWKGAQKMMNNPEKFLQTLKDFKQVIDEGRVPEVNFKAVEPLLALPHFNREAIQKKSTAAAGLAEWVVNIYQFYKVVDSVAPKRRALEEATQQLEEANAKLAVVQQLVAELEEKLGKLVAEYDAAISEKNAVEAEANKCRTKLDMAQRLMNALGSEGTRWQQSIENFNEELRVMVGDVLLASSFVAYAGVFTKKYRDWLKTEKFVEFLRSKQIPMSAEPHPLHLLTTDAEMAMWNNQGLPSDQVSLENGAILTNSQRWCLLVDPQLQGSAWIKKREQSNNLQVTRLQHPRLIQTMETAISLGFSVFLENLEETIEAVLAPVVGRQTIKRGRSLNIKLGDKEIPYNSNFRLFLQTPLSNPHFPPEIQAECTIINFTVTEKGLEDQLLALAIQKEHPQLSKKRVLLIQQQNEFKITLAELESTLLDKLAAAEGDILEDTELILNLERTKSIATEVSAKVLLAKKTGERLDAISEQYRPVARRGALLFFLLSELFKMHSFYVYSMDAFVAVIHRAIDSVSKIPAEAEVDPGDVDDTLAAPETLAKSQEIDSETRAQEKGKTTKSGEEEGDSEEGDGESGEERDEKQSNESEDETPQGEIEAGSDKDESDQAPSEAEEKVVAEEDSEEAEAGEGASASAGESDGNEQSRPPEANTGNGETQEGGTLVHAPSVDVGAPEGRTPSLRPQSAVSSCSGKSAKSSLSTREANNKETAEATEEAAEEMTPVGGEEANEEEEFLLEDVDNRVATLVDVITKFVFTYCNRGLFERHKLTFAVLLALRILVDGGSIDDSEAQLLIFSRVDSAAPQMPESAKSWMTEVQWGSCRSLEQSPIFKNNSLSLLQNFDQDSASWKRWFAEEKAETADLPRTFRGLSLFHRILLLRCLRPDRLIAALKEFVLQQLGPLFVEPPLFSMKDAYLESDRDTPIFFVLFPGVDPTPAVEDMARRVGCTAANGKFTNISMGQGQETLAIQAVEKAAVDGGWVMLQNVHLMQDWLRILQRTLEQVAENGHKNFRCVISSEPPPLPDMKIIPERTLQRSIKVADEAPQDLKANLRRAFGLFSAERLESCAKSKEFKGLVFNLCFFHAVILGRKKFGSLGWSKVYSFNDGDLNISGNVLRNFLDKSSAVPYDDIRYIFGEIMYGGHITDAFDRRTTQTYLETLIVPEALMGMSLASNFKSPDPTKFDHAAYSKYIEEKTPAETPQMFGLHPNAEIRCLSAQAESLFASIQSVLGSAGGPQKGWRKEDILKATVSQLLAKMPHPFDLPSIKTRIRDFHPFVVVCLQEVERMNTLLSEVHASLEELEKGISGQLNMTEAMEQFSNALFAQRVPETWTKVSYLSNKTLAPWVADLLERVKQLESWTAELQLLPSLWIAGLFNPMSFLTAIMQVRARSDNLPLDDMCLRWSVSSIQNAKEVAAPPDAGVYIHGLLLEGAAWEDGKGTEGNIVEARPKELFCPLPVINVTAIPAKEFTWENMYECPVYITAQRGPSFICTANLRMDMDDKPERWILAGVAMLMAEE</sequence>
<dbReference type="Gene3D" id="1.10.8.1220">
    <property type="match status" value="2"/>
</dbReference>
<dbReference type="Gene3D" id="2.60.40.10">
    <property type="entry name" value="Immunoglobulins"/>
    <property type="match status" value="2"/>
</dbReference>
<evidence type="ECO:0000256" key="16">
    <source>
        <dbReference type="SAM" id="MobiDB-lite"/>
    </source>
</evidence>
<dbReference type="CDD" id="cd00102">
    <property type="entry name" value="IPT"/>
    <property type="match status" value="1"/>
</dbReference>
<dbReference type="Gene3D" id="1.20.1270.280">
    <property type="match status" value="1"/>
</dbReference>
<dbReference type="Gene3D" id="1.20.140.100">
    <property type="entry name" value="Dynein heavy chain, N-terminal domain 2"/>
    <property type="match status" value="1"/>
</dbReference>
<dbReference type="Gene3D" id="1.20.920.30">
    <property type="match status" value="1"/>
</dbReference>
<dbReference type="EMBL" id="JAAUHK010000194">
    <property type="protein sequence ID" value="KAF4641141.1"/>
    <property type="molecule type" value="Genomic_DNA"/>
</dbReference>
<accession>A0A7J6K3X9</accession>
<dbReference type="InterPro" id="IPR041589">
    <property type="entry name" value="DNAH3_AAA_lid_1"/>
</dbReference>
<dbReference type="InterPro" id="IPR041466">
    <property type="entry name" value="Dynein_AAA5_ext"/>
</dbReference>
<keyword evidence="11" id="KW-0505">Motor protein</keyword>
<evidence type="ECO:0000256" key="3">
    <source>
        <dbReference type="ARBA" id="ARBA00022490"/>
    </source>
</evidence>